<accession>A0ABU6RN33</accession>
<reference evidence="1 2" key="1">
    <citation type="journal article" date="2023" name="Plants (Basel)">
        <title>Bridging the Gap: Combining Genomics and Transcriptomics Approaches to Understand Stylosanthes scabra, an Orphan Legume from the Brazilian Caatinga.</title>
        <authorList>
            <person name="Ferreira-Neto J.R.C."/>
            <person name="da Silva M.D."/>
            <person name="Binneck E."/>
            <person name="de Melo N.F."/>
            <person name="da Silva R.H."/>
            <person name="de Melo A.L.T.M."/>
            <person name="Pandolfi V."/>
            <person name="Bustamante F.O."/>
            <person name="Brasileiro-Vidal A.C."/>
            <person name="Benko-Iseppon A.M."/>
        </authorList>
    </citation>
    <scope>NUCLEOTIDE SEQUENCE [LARGE SCALE GENOMIC DNA]</scope>
    <source>
        <tissue evidence="1">Leaves</tissue>
    </source>
</reference>
<comment type="caution">
    <text evidence="1">The sequence shown here is derived from an EMBL/GenBank/DDBJ whole genome shotgun (WGS) entry which is preliminary data.</text>
</comment>
<gene>
    <name evidence="1" type="ORF">PIB30_067711</name>
</gene>
<dbReference type="Proteomes" id="UP001341840">
    <property type="component" value="Unassembled WGS sequence"/>
</dbReference>
<evidence type="ECO:0000313" key="1">
    <source>
        <dbReference type="EMBL" id="MED6125349.1"/>
    </source>
</evidence>
<proteinExistence type="predicted"/>
<sequence>MMPNQKLLRQAECGISALLYIIQGKWKSECFNSIFVTTGPSSGGVDDLKILDMLNRVFTRSAMEFVKKIYQTRLEFKLALSSGNMAVWLSNAVLAPPICLRVSLSPIVKAPVSEEVVHVSESESKLHQLKGLLSDASLASSARRLACLTQRKIRSISGSNNKSGSECDLSIHITILE</sequence>
<organism evidence="1 2">
    <name type="scientific">Stylosanthes scabra</name>
    <dbReference type="NCBI Taxonomy" id="79078"/>
    <lineage>
        <taxon>Eukaryota</taxon>
        <taxon>Viridiplantae</taxon>
        <taxon>Streptophyta</taxon>
        <taxon>Embryophyta</taxon>
        <taxon>Tracheophyta</taxon>
        <taxon>Spermatophyta</taxon>
        <taxon>Magnoliopsida</taxon>
        <taxon>eudicotyledons</taxon>
        <taxon>Gunneridae</taxon>
        <taxon>Pentapetalae</taxon>
        <taxon>rosids</taxon>
        <taxon>fabids</taxon>
        <taxon>Fabales</taxon>
        <taxon>Fabaceae</taxon>
        <taxon>Papilionoideae</taxon>
        <taxon>50 kb inversion clade</taxon>
        <taxon>dalbergioids sensu lato</taxon>
        <taxon>Dalbergieae</taxon>
        <taxon>Pterocarpus clade</taxon>
        <taxon>Stylosanthes</taxon>
    </lineage>
</organism>
<evidence type="ECO:0000313" key="2">
    <source>
        <dbReference type="Proteomes" id="UP001341840"/>
    </source>
</evidence>
<name>A0ABU6RN33_9FABA</name>
<keyword evidence="2" id="KW-1185">Reference proteome</keyword>
<dbReference type="EMBL" id="JASCZI010030920">
    <property type="protein sequence ID" value="MED6125349.1"/>
    <property type="molecule type" value="Genomic_DNA"/>
</dbReference>
<protein>
    <submittedName>
        <fullName evidence="1">Uncharacterized protein</fullName>
    </submittedName>
</protein>